<proteinExistence type="predicted"/>
<dbReference type="RefSeq" id="WP_137313249.1">
    <property type="nucleotide sequence ID" value="NZ_CP040017.1"/>
</dbReference>
<gene>
    <name evidence="2" type="ORF">FCL38_07925</name>
</gene>
<evidence type="ECO:0000313" key="3">
    <source>
        <dbReference type="Proteomes" id="UP000298763"/>
    </source>
</evidence>
<dbReference type="Proteomes" id="UP000298763">
    <property type="component" value="Chromosome"/>
</dbReference>
<dbReference type="Pfam" id="PF12762">
    <property type="entry name" value="DDE_Tnp_IS1595"/>
    <property type="match status" value="1"/>
</dbReference>
<reference evidence="2 3" key="1">
    <citation type="submission" date="2019-05" db="EMBL/GenBank/DDBJ databases">
        <title>Draft Genome Sequences of Six Type Strains of the Genus Massilia.</title>
        <authorList>
            <person name="Miess H."/>
            <person name="Frediansyhah A."/>
            <person name="Gross H."/>
        </authorList>
    </citation>
    <scope>NUCLEOTIDE SEQUENCE [LARGE SCALE GENOMIC DNA]</scope>
    <source>
        <strain evidence="2 3">DSMZ 26121</strain>
    </source>
</reference>
<evidence type="ECO:0000313" key="2">
    <source>
        <dbReference type="EMBL" id="QCP10365.1"/>
    </source>
</evidence>
<keyword evidence="3" id="KW-1185">Reference proteome</keyword>
<organism evidence="2 3">
    <name type="scientific">Pseudoduganella umbonata</name>
    <dbReference type="NCBI Taxonomy" id="864828"/>
    <lineage>
        <taxon>Bacteria</taxon>
        <taxon>Pseudomonadati</taxon>
        <taxon>Pseudomonadota</taxon>
        <taxon>Betaproteobacteria</taxon>
        <taxon>Burkholderiales</taxon>
        <taxon>Oxalobacteraceae</taxon>
        <taxon>Telluria group</taxon>
        <taxon>Pseudoduganella</taxon>
    </lineage>
</organism>
<protein>
    <submittedName>
        <fullName evidence="2">IS1595 family transposase</fullName>
    </submittedName>
</protein>
<name>A0ABX5UFR8_9BURK</name>
<feature type="domain" description="ISXO2-like transposase" evidence="1">
    <location>
        <begin position="1"/>
        <end position="136"/>
    </location>
</feature>
<dbReference type="NCBIfam" id="NF033547">
    <property type="entry name" value="transpos_IS1595"/>
    <property type="match status" value="1"/>
</dbReference>
<accession>A0ABX5UFR8</accession>
<dbReference type="SMART" id="SM01126">
    <property type="entry name" value="DDE_Tnp_IS1595"/>
    <property type="match status" value="1"/>
</dbReference>
<evidence type="ECO:0000259" key="1">
    <source>
        <dbReference type="SMART" id="SM01126"/>
    </source>
</evidence>
<dbReference type="EMBL" id="CP040017">
    <property type="protein sequence ID" value="QCP10365.1"/>
    <property type="molecule type" value="Genomic_DNA"/>
</dbReference>
<sequence length="155" mass="16760">MITSARHPPRKRGGKASRRGIGAELDCILVARDRNRQTCDFATGRGPVTASQLARHLLPVLAKDVLLVSDGANAYKAFARQAGVAHEAVNVRAGIGARGAIHIQGVNGWHSRFKTWLRRFNGVASLYLANYTGWQRVLDAAALTAPALWLRVALA</sequence>
<dbReference type="InterPro" id="IPR024445">
    <property type="entry name" value="Tnp_ISXO2-like"/>
</dbReference>